<sequence length="65" mass="7413">MQVPSIHTSSTTLRAADRHENGVKDVVTRVLNVRREKVRVELEPVGVVQHDEKEEIEAEERQNAP</sequence>
<organism evidence="2">
    <name type="scientific">Phytophthora nicotianae</name>
    <name type="common">Potato buckeye rot agent</name>
    <name type="synonym">Phytophthora parasitica</name>
    <dbReference type="NCBI Taxonomy" id="4792"/>
    <lineage>
        <taxon>Eukaryota</taxon>
        <taxon>Sar</taxon>
        <taxon>Stramenopiles</taxon>
        <taxon>Oomycota</taxon>
        <taxon>Peronosporomycetes</taxon>
        <taxon>Peronosporales</taxon>
        <taxon>Peronosporaceae</taxon>
        <taxon>Phytophthora</taxon>
    </lineage>
</organism>
<name>W2GNX5_PHYNI</name>
<protein>
    <submittedName>
        <fullName evidence="2">Uncharacterized protein</fullName>
    </submittedName>
</protein>
<accession>W2GNX5</accession>
<dbReference type="EMBL" id="KI686731">
    <property type="protein sequence ID" value="ETK84692.1"/>
    <property type="molecule type" value="Genomic_DNA"/>
</dbReference>
<gene>
    <name evidence="2" type="ORF">L915_10371</name>
</gene>
<feature type="region of interest" description="Disordered" evidence="1">
    <location>
        <begin position="1"/>
        <end position="23"/>
    </location>
</feature>
<proteinExistence type="predicted"/>
<evidence type="ECO:0000256" key="1">
    <source>
        <dbReference type="SAM" id="MobiDB-lite"/>
    </source>
</evidence>
<feature type="compositionally biased region" description="Polar residues" evidence="1">
    <location>
        <begin position="1"/>
        <end position="13"/>
    </location>
</feature>
<dbReference type="Proteomes" id="UP000053236">
    <property type="component" value="Unassembled WGS sequence"/>
</dbReference>
<evidence type="ECO:0000313" key="2">
    <source>
        <dbReference type="EMBL" id="ETK84692.1"/>
    </source>
</evidence>
<dbReference type="AlphaFoldDB" id="W2GNX5"/>
<reference evidence="2" key="1">
    <citation type="submission" date="2013-11" db="EMBL/GenBank/DDBJ databases">
        <title>The Genome Sequence of Phytophthora parasitica CJ02B3.</title>
        <authorList>
            <consortium name="The Broad Institute Genomics Platform"/>
            <person name="Russ C."/>
            <person name="Tyler B."/>
            <person name="Panabieres F."/>
            <person name="Shan W."/>
            <person name="Tripathy S."/>
            <person name="Grunwald N."/>
            <person name="Machado M."/>
            <person name="Johnson C.S."/>
            <person name="Arredondo F."/>
            <person name="Hong C."/>
            <person name="Coffey M."/>
            <person name="Young S.K."/>
            <person name="Zeng Q."/>
            <person name="Gargeya S."/>
            <person name="Fitzgerald M."/>
            <person name="Abouelleil A."/>
            <person name="Alvarado L."/>
            <person name="Chapman S.B."/>
            <person name="Gainer-Dewar J."/>
            <person name="Goldberg J."/>
            <person name="Griggs A."/>
            <person name="Gujja S."/>
            <person name="Hansen M."/>
            <person name="Howarth C."/>
            <person name="Imamovic A."/>
            <person name="Ireland A."/>
            <person name="Larimer J."/>
            <person name="McCowan C."/>
            <person name="Murphy C."/>
            <person name="Pearson M."/>
            <person name="Poon T.W."/>
            <person name="Priest M."/>
            <person name="Roberts A."/>
            <person name="Saif S."/>
            <person name="Shea T."/>
            <person name="Sykes S."/>
            <person name="Wortman J."/>
            <person name="Nusbaum C."/>
            <person name="Birren B."/>
        </authorList>
    </citation>
    <scope>NUCLEOTIDE SEQUENCE [LARGE SCALE GENOMIC DNA]</scope>
    <source>
        <strain evidence="2">CJ02B3</strain>
    </source>
</reference>